<reference evidence="1 3" key="1">
    <citation type="submission" date="2008-03" db="EMBL/GenBank/DDBJ databases">
        <title>Annotation of Ixodes scapularis.</title>
        <authorList>
            <consortium name="Ixodes scapularis Genome Project Consortium"/>
            <person name="Caler E."/>
            <person name="Hannick L.I."/>
            <person name="Bidwell S."/>
            <person name="Joardar V."/>
            <person name="Thiagarajan M."/>
            <person name="Amedeo P."/>
            <person name="Galinsky K.J."/>
            <person name="Schobel S."/>
            <person name="Inman J."/>
            <person name="Hostetler J."/>
            <person name="Miller J."/>
            <person name="Hammond M."/>
            <person name="Megy K."/>
            <person name="Lawson D."/>
            <person name="Kodira C."/>
            <person name="Sutton G."/>
            <person name="Meyer J."/>
            <person name="Hill C.A."/>
            <person name="Birren B."/>
            <person name="Nene V."/>
            <person name="Collins F."/>
            <person name="Alarcon-Chaidez F."/>
            <person name="Wikel S."/>
            <person name="Strausberg R."/>
        </authorList>
    </citation>
    <scope>NUCLEOTIDE SEQUENCE [LARGE SCALE GENOMIC DNA]</scope>
    <source>
        <strain evidence="3">Wikel</strain>
        <strain evidence="1">Wikel colony</strain>
    </source>
</reference>
<dbReference type="VEuPathDB" id="VectorBase:ISCW006708"/>
<dbReference type="EMBL" id="ABJB010620894">
    <property type="status" value="NOT_ANNOTATED_CDS"/>
    <property type="molecule type" value="Genomic_DNA"/>
</dbReference>
<evidence type="ECO:0000313" key="1">
    <source>
        <dbReference type="EMBL" id="EEC08978.1"/>
    </source>
</evidence>
<dbReference type="EMBL" id="DS768256">
    <property type="protein sequence ID" value="EEC08978.1"/>
    <property type="molecule type" value="Genomic_DNA"/>
</dbReference>
<dbReference type="AlphaFoldDB" id="B7PQV6"/>
<dbReference type="VEuPathDB" id="VectorBase:ISCI006708"/>
<dbReference type="Proteomes" id="UP000001555">
    <property type="component" value="Unassembled WGS sequence"/>
</dbReference>
<name>B7PQV6_IXOSC</name>
<evidence type="ECO:0000313" key="2">
    <source>
        <dbReference type="EnsemblMetazoa" id="ISCW006708-PA"/>
    </source>
</evidence>
<evidence type="ECO:0000313" key="3">
    <source>
        <dbReference type="Proteomes" id="UP000001555"/>
    </source>
</evidence>
<dbReference type="HOGENOM" id="CLU_2443282_0_0_1"/>
<reference evidence="2" key="2">
    <citation type="submission" date="2020-05" db="UniProtKB">
        <authorList>
            <consortium name="EnsemblMetazoa"/>
        </authorList>
    </citation>
    <scope>IDENTIFICATION</scope>
    <source>
        <strain evidence="2">wikel</strain>
    </source>
</reference>
<dbReference type="InParanoid" id="B7PQV6"/>
<gene>
    <name evidence="1" type="ORF">IscW_ISCW006708</name>
</gene>
<sequence length="90" mass="10065">MGGLFSGRIVTPDNEYYVERASRYFGNASAFHSIFYAAEDVAFPGNACGFYGAAKAWVEDIQYRYASYRQKVSLFSRILTPCGVINLRDG</sequence>
<dbReference type="PaxDb" id="6945-B7PQV6"/>
<protein>
    <submittedName>
        <fullName evidence="1 2">Uncharacterized protein</fullName>
    </submittedName>
</protein>
<dbReference type="EnsemblMetazoa" id="ISCW006708-RA">
    <property type="protein sequence ID" value="ISCW006708-PA"/>
    <property type="gene ID" value="ISCW006708"/>
</dbReference>
<proteinExistence type="predicted"/>
<keyword evidence="3" id="KW-1185">Reference proteome</keyword>
<accession>B7PQV6</accession>
<organism>
    <name type="scientific">Ixodes scapularis</name>
    <name type="common">Black-legged tick</name>
    <name type="synonym">Deer tick</name>
    <dbReference type="NCBI Taxonomy" id="6945"/>
    <lineage>
        <taxon>Eukaryota</taxon>
        <taxon>Metazoa</taxon>
        <taxon>Ecdysozoa</taxon>
        <taxon>Arthropoda</taxon>
        <taxon>Chelicerata</taxon>
        <taxon>Arachnida</taxon>
        <taxon>Acari</taxon>
        <taxon>Parasitiformes</taxon>
        <taxon>Ixodida</taxon>
        <taxon>Ixodoidea</taxon>
        <taxon>Ixodidae</taxon>
        <taxon>Ixodinae</taxon>
        <taxon>Ixodes</taxon>
    </lineage>
</organism>